<reference evidence="1" key="1">
    <citation type="submission" date="2019-12" db="EMBL/GenBank/DDBJ databases">
        <title>An insight into the sialome of adult female Ixodes ricinus ticks feeding for 6 days.</title>
        <authorList>
            <person name="Perner J."/>
            <person name="Ribeiro J.M.C."/>
        </authorList>
    </citation>
    <scope>NUCLEOTIDE SEQUENCE</scope>
    <source>
        <strain evidence="1">Semi-engorged</strain>
        <tissue evidence="1">Salivary glands</tissue>
    </source>
</reference>
<evidence type="ECO:0000313" key="1">
    <source>
        <dbReference type="EMBL" id="MXU90749.1"/>
    </source>
</evidence>
<proteinExistence type="predicted"/>
<name>A0A6B0ULR9_IXORI</name>
<dbReference type="AlphaFoldDB" id="A0A6B0ULR9"/>
<protein>
    <submittedName>
        <fullName evidence="1">Uncharacterized protein</fullName>
    </submittedName>
</protein>
<organism evidence="1">
    <name type="scientific">Ixodes ricinus</name>
    <name type="common">Common tick</name>
    <name type="synonym">Acarus ricinus</name>
    <dbReference type="NCBI Taxonomy" id="34613"/>
    <lineage>
        <taxon>Eukaryota</taxon>
        <taxon>Metazoa</taxon>
        <taxon>Ecdysozoa</taxon>
        <taxon>Arthropoda</taxon>
        <taxon>Chelicerata</taxon>
        <taxon>Arachnida</taxon>
        <taxon>Acari</taxon>
        <taxon>Parasitiformes</taxon>
        <taxon>Ixodida</taxon>
        <taxon>Ixodoidea</taxon>
        <taxon>Ixodidae</taxon>
        <taxon>Ixodinae</taxon>
        <taxon>Ixodes</taxon>
    </lineage>
</organism>
<sequence length="117" mass="13358">MCTTSLATAWTLRTLCSSSCRGGSATSRAVAPCHGQRTASRWRPAASRAWRPARLQPRRRETDLPLHAPRRRRRARCRKWTAPCWASQCRLILLGSMPERLTGWRASRGPVRRRGHE</sequence>
<dbReference type="EMBL" id="GIFC01008666">
    <property type="protein sequence ID" value="MXU90749.1"/>
    <property type="molecule type" value="Transcribed_RNA"/>
</dbReference>
<accession>A0A6B0ULR9</accession>